<keyword evidence="2" id="KW-1185">Reference proteome</keyword>
<dbReference type="InterPro" id="IPR036249">
    <property type="entry name" value="Thioredoxin-like_sf"/>
</dbReference>
<dbReference type="AlphaFoldDB" id="A0A1I1HTW5"/>
<reference evidence="2" key="1">
    <citation type="submission" date="2016-10" db="EMBL/GenBank/DDBJ databases">
        <authorList>
            <person name="Varghese N."/>
            <person name="Submissions S."/>
        </authorList>
    </citation>
    <scope>NUCLEOTIDE SEQUENCE [LARGE SCALE GENOMIC DNA]</scope>
    <source>
        <strain evidence="2">DSM 24499</strain>
    </source>
</reference>
<evidence type="ECO:0000313" key="2">
    <source>
        <dbReference type="Proteomes" id="UP000199438"/>
    </source>
</evidence>
<proteinExistence type="predicted"/>
<accession>A0A1I1HTW5</accession>
<dbReference type="RefSeq" id="WP_092541774.1">
    <property type="nucleotide sequence ID" value="NZ_FOKV01000003.1"/>
</dbReference>
<protein>
    <recommendedName>
        <fullName evidence="3">Thioredoxin domain-containing protein</fullName>
    </recommendedName>
</protein>
<organism evidence="1 2">
    <name type="scientific">Zunongwangia mangrovi</name>
    <dbReference type="NCBI Taxonomy" id="1334022"/>
    <lineage>
        <taxon>Bacteria</taxon>
        <taxon>Pseudomonadati</taxon>
        <taxon>Bacteroidota</taxon>
        <taxon>Flavobacteriia</taxon>
        <taxon>Flavobacteriales</taxon>
        <taxon>Flavobacteriaceae</taxon>
        <taxon>Zunongwangia</taxon>
    </lineage>
</organism>
<dbReference type="PROSITE" id="PS51257">
    <property type="entry name" value="PROKAR_LIPOPROTEIN"/>
    <property type="match status" value="1"/>
</dbReference>
<gene>
    <name evidence="1" type="ORF">SAMN04487907_103114</name>
</gene>
<name>A0A1I1HTW5_9FLAO</name>
<dbReference type="OrthoDB" id="1146847at2"/>
<dbReference type="Gene3D" id="3.40.30.10">
    <property type="entry name" value="Glutaredoxin"/>
    <property type="match status" value="1"/>
</dbReference>
<sequence>MRKFLLLGIISSLVSLVGCNDNSTNSERVYLGGKIVNPNLKYVILSKDQEIVDTLSLNTENQFGEYLEDITPGIYTLQHNPENQVVYLEPGDSIMVWVNTYDFDRSLNFSGRGSKESSFLLNLFLRNRANNDLVLNYYKIKPEEFEQISDSIHNKRIEEFEENTAKQDLSETFNKIARQGIDYEFYDLRERYTYLIKKYHPEFVKLIPEDFNDYRDSIDFNNELLQNYYVYTNTIDDYLRTRAVEFCLEEHKDRECFNVSNFDNIKRRATLIDSLSNTPAIKNKFLDILLSKAVTMASNEKDLAKVLNFAKGLDYEEIDQINQLANIQTNYFTGKSLADLSILNTKGEEVTYGDVVDQKTIVYLWSANNIRRYIWQFRTIKNLQEKYPELDFIGVNLDMGQQNKWLRILEENNYGTENQYQIARREFGSDFATKYLYRLNFIDKDAVIIKGDIALSSSPEFESKLVEFINQ</sequence>
<evidence type="ECO:0008006" key="3">
    <source>
        <dbReference type="Google" id="ProtNLM"/>
    </source>
</evidence>
<evidence type="ECO:0000313" key="1">
    <source>
        <dbReference type="EMBL" id="SFC25398.1"/>
    </source>
</evidence>
<dbReference type="EMBL" id="FOKV01000003">
    <property type="protein sequence ID" value="SFC25398.1"/>
    <property type="molecule type" value="Genomic_DNA"/>
</dbReference>
<dbReference type="Proteomes" id="UP000199438">
    <property type="component" value="Unassembled WGS sequence"/>
</dbReference>
<dbReference type="STRING" id="1334022.SAMN04487907_103114"/>
<dbReference type="SUPFAM" id="SSF52833">
    <property type="entry name" value="Thioredoxin-like"/>
    <property type="match status" value="1"/>
</dbReference>